<dbReference type="OrthoDB" id="9808367at2"/>
<keyword evidence="10" id="KW-1185">Reference proteome</keyword>
<dbReference type="PRINTS" id="PR01270">
    <property type="entry name" value="HDASUPER"/>
</dbReference>
<proteinExistence type="inferred from homology"/>
<dbReference type="AlphaFoldDB" id="A0A0K1Q2C6"/>
<keyword evidence="6" id="KW-0805">Transcription regulation</keyword>
<dbReference type="Pfam" id="PF00850">
    <property type="entry name" value="Hist_deacetyl"/>
    <property type="match status" value="1"/>
</dbReference>
<reference evidence="9 10" key="1">
    <citation type="submission" date="2015-08" db="EMBL/GenBank/DDBJ databases">
        <authorList>
            <person name="Babu N.S."/>
            <person name="Beckwith C.J."/>
            <person name="Beseler K.G."/>
            <person name="Brison A."/>
            <person name="Carone J.V."/>
            <person name="Caskin T.P."/>
            <person name="Diamond M."/>
            <person name="Durham M.E."/>
            <person name="Foxe J.M."/>
            <person name="Go M."/>
            <person name="Henderson B.A."/>
            <person name="Jones I.B."/>
            <person name="McGettigan J.A."/>
            <person name="Micheletti S.J."/>
            <person name="Nasrallah M.E."/>
            <person name="Ortiz D."/>
            <person name="Piller C.R."/>
            <person name="Privatt S.R."/>
            <person name="Schneider S.L."/>
            <person name="Sharp S."/>
            <person name="Smith T.C."/>
            <person name="Stanton J.D."/>
            <person name="Ullery H.E."/>
            <person name="Wilson R.J."/>
            <person name="Serrano M.G."/>
            <person name="Buck G."/>
            <person name="Lee V."/>
            <person name="Wang Y."/>
            <person name="Carvalho R."/>
            <person name="Voegtly L."/>
            <person name="Shi R."/>
            <person name="Duckworth R."/>
            <person name="Johnson A."/>
            <person name="Loviza R."/>
            <person name="Walstead R."/>
            <person name="Shah Z."/>
            <person name="Kiflezghi M."/>
            <person name="Wade K."/>
            <person name="Ball S.L."/>
            <person name="Bradley K.W."/>
            <person name="Asai D.J."/>
            <person name="Bowman C.A."/>
            <person name="Russell D.A."/>
            <person name="Pope W.H."/>
            <person name="Jacobs-Sera D."/>
            <person name="Hendrix R.W."/>
            <person name="Hatfull G.F."/>
        </authorList>
    </citation>
    <scope>NUCLEOTIDE SEQUENCE [LARGE SCALE GENOMIC DNA]</scope>
    <source>
        <strain evidence="9 10">DSM 27648</strain>
    </source>
</reference>
<comment type="similarity">
    <text evidence="1">Belongs to the histone deacetylase family. HD type 2 subfamily.</text>
</comment>
<organism evidence="9 10">
    <name type="scientific">Labilithrix luteola</name>
    <dbReference type="NCBI Taxonomy" id="1391654"/>
    <lineage>
        <taxon>Bacteria</taxon>
        <taxon>Pseudomonadati</taxon>
        <taxon>Myxococcota</taxon>
        <taxon>Polyangia</taxon>
        <taxon>Polyangiales</taxon>
        <taxon>Labilitrichaceae</taxon>
        <taxon>Labilithrix</taxon>
    </lineage>
</organism>
<evidence type="ECO:0000256" key="1">
    <source>
        <dbReference type="ARBA" id="ARBA00007738"/>
    </source>
</evidence>
<dbReference type="InterPro" id="IPR023696">
    <property type="entry name" value="Ureohydrolase_dom_sf"/>
</dbReference>
<evidence type="ECO:0000313" key="9">
    <source>
        <dbReference type="EMBL" id="AKU99965.1"/>
    </source>
</evidence>
<dbReference type="EC" id="3.5.1.98" evidence="2"/>
<dbReference type="STRING" id="1391654.AKJ09_06629"/>
<dbReference type="KEGG" id="llu:AKJ09_06629"/>
<dbReference type="PANTHER" id="PTHR10625">
    <property type="entry name" value="HISTONE DEACETYLASE HDAC1-RELATED"/>
    <property type="match status" value="1"/>
</dbReference>
<dbReference type="InterPro" id="IPR003084">
    <property type="entry name" value="HDAC_I/II"/>
</dbReference>
<dbReference type="GO" id="GO:0040029">
    <property type="term" value="P:epigenetic regulation of gene expression"/>
    <property type="evidence" value="ECO:0007669"/>
    <property type="project" value="TreeGrafter"/>
</dbReference>
<dbReference type="CDD" id="cd09992">
    <property type="entry name" value="HDAC_classII"/>
    <property type="match status" value="1"/>
</dbReference>
<name>A0A0K1Q2C6_9BACT</name>
<dbReference type="SUPFAM" id="SSF52768">
    <property type="entry name" value="Arginase/deacetylase"/>
    <property type="match status" value="1"/>
</dbReference>
<evidence type="ECO:0000256" key="6">
    <source>
        <dbReference type="ARBA" id="ARBA00023015"/>
    </source>
</evidence>
<gene>
    <name evidence="9" type="ORF">AKJ09_06629</name>
</gene>
<accession>A0A0K1Q2C6</accession>
<keyword evidence="5" id="KW-0156">Chromatin regulator</keyword>
<keyword evidence="4" id="KW-0378">Hydrolase</keyword>
<keyword evidence="7" id="KW-0804">Transcription</keyword>
<evidence type="ECO:0000313" key="10">
    <source>
        <dbReference type="Proteomes" id="UP000064967"/>
    </source>
</evidence>
<protein>
    <recommendedName>
        <fullName evidence="2">histone deacetylase</fullName>
        <ecNumber evidence="2">3.5.1.98</ecNumber>
    </recommendedName>
</protein>
<dbReference type="Proteomes" id="UP000064967">
    <property type="component" value="Chromosome"/>
</dbReference>
<evidence type="ECO:0000256" key="3">
    <source>
        <dbReference type="ARBA" id="ARBA00022491"/>
    </source>
</evidence>
<evidence type="ECO:0000256" key="4">
    <source>
        <dbReference type="ARBA" id="ARBA00022801"/>
    </source>
</evidence>
<feature type="domain" description="Histone deacetylase" evidence="8">
    <location>
        <begin position="21"/>
        <end position="309"/>
    </location>
</feature>
<dbReference type="InterPro" id="IPR000286">
    <property type="entry name" value="HDACs"/>
</dbReference>
<dbReference type="RefSeq" id="WP_146651341.1">
    <property type="nucleotide sequence ID" value="NZ_CP012333.1"/>
</dbReference>
<evidence type="ECO:0000256" key="2">
    <source>
        <dbReference type="ARBA" id="ARBA00012111"/>
    </source>
</evidence>
<evidence type="ECO:0000256" key="7">
    <source>
        <dbReference type="ARBA" id="ARBA00023163"/>
    </source>
</evidence>
<dbReference type="GO" id="GO:0005737">
    <property type="term" value="C:cytoplasm"/>
    <property type="evidence" value="ECO:0007669"/>
    <property type="project" value="TreeGrafter"/>
</dbReference>
<dbReference type="GO" id="GO:0141221">
    <property type="term" value="F:histone deacetylase activity, hydrolytic mechanism"/>
    <property type="evidence" value="ECO:0007669"/>
    <property type="project" value="UniProtKB-EC"/>
</dbReference>
<dbReference type="InterPro" id="IPR023801">
    <property type="entry name" value="His_deacetylse_dom"/>
</dbReference>
<sequence length="344" mass="36886">MTDALLLSDPRFFRHRSGGYHPERPERLDAARAAIERAQRGSGLAFAPIEPRAATEEDIARVHRPEFLSWLRTLRGDQGYIDADTYVGPESIAIAELAAGGTVAMVDAMIDGPVPRGVALVRPPGHHARPDHAMGFCLLNNVAIAAAKARARGLSRVAIVDWDVHHGNGTQDAFYDDPSVLYISTHQFPFYPGTGAAPEVGEKDGKGYTLNVPLGAGAGDGIYRSAFERIILPALEEYAPEMILVSAGFDASARDPLAEMNLSAEAFGWMARALRRVADRTAAGRMALVLEGGYDLVALEAGLLAATRGMIEATALEIPRSPDHDDLARASAIAKQTWRGVDQG</sequence>
<dbReference type="Gene3D" id="3.40.800.20">
    <property type="entry name" value="Histone deacetylase domain"/>
    <property type="match status" value="1"/>
</dbReference>
<dbReference type="EMBL" id="CP012333">
    <property type="protein sequence ID" value="AKU99965.1"/>
    <property type="molecule type" value="Genomic_DNA"/>
</dbReference>
<dbReference type="InterPro" id="IPR037138">
    <property type="entry name" value="His_deacetylse_dom_sf"/>
</dbReference>
<keyword evidence="3" id="KW-0678">Repressor</keyword>
<dbReference type="PANTHER" id="PTHR10625:SF5">
    <property type="entry name" value="HISTONE DEACETYLASE"/>
    <property type="match status" value="1"/>
</dbReference>
<evidence type="ECO:0000256" key="5">
    <source>
        <dbReference type="ARBA" id="ARBA00022853"/>
    </source>
</evidence>
<dbReference type="PRINTS" id="PR01271">
    <property type="entry name" value="HISDACETLASE"/>
</dbReference>
<evidence type="ECO:0000259" key="8">
    <source>
        <dbReference type="Pfam" id="PF00850"/>
    </source>
</evidence>